<dbReference type="Proteomes" id="UP000324595">
    <property type="component" value="Unassembled WGS sequence"/>
</dbReference>
<name>A0A5D3YPB0_9BACT</name>
<dbReference type="RefSeq" id="WP_148897564.1">
    <property type="nucleotide sequence ID" value="NZ_VNHY01000001.1"/>
</dbReference>
<evidence type="ECO:0000313" key="2">
    <source>
        <dbReference type="Proteomes" id="UP000324595"/>
    </source>
</evidence>
<gene>
    <name evidence="1" type="ORF">LX73_0163</name>
</gene>
<reference evidence="1 2" key="1">
    <citation type="submission" date="2019-07" db="EMBL/GenBank/DDBJ databases">
        <title>Genomic Encyclopedia of Archaeal and Bacterial Type Strains, Phase II (KMG-II): from individual species to whole genera.</title>
        <authorList>
            <person name="Goeker M."/>
        </authorList>
    </citation>
    <scope>NUCLEOTIDE SEQUENCE [LARGE SCALE GENOMIC DNA]</scope>
    <source>
        <strain evidence="1 2">DSM 21935</strain>
    </source>
</reference>
<accession>A0A5D3YPB0</accession>
<comment type="caution">
    <text evidence="1">The sequence shown here is derived from an EMBL/GenBank/DDBJ whole genome shotgun (WGS) entry which is preliminary data.</text>
</comment>
<sequence>MDPEDFQKLFELAKKRREDPDYIYEHGPAFNFLDFISEKKERDDIELHRNEDDPPDYFIKIDEDTICLEITTLVFDEIIKRNSFLKTIKESIDKVFFELREELPNKRVVFYLFPGNEFADLGSSEITIPDFSTRASQSKIYDHVKQTIQEQIDDFLTGDTESLFIRNEDDEIFAKLNSLGLQDSEQFEWFINPNRIYKSDDWKIDKLEERINSKISSKSKKYSSEELKKNDWWLLLCDPQREMNLEKYIEGIEQIKFDIGNFANVYLSIDNGASFKCIELAN</sequence>
<evidence type="ECO:0000313" key="1">
    <source>
        <dbReference type="EMBL" id="TYP94873.1"/>
    </source>
</evidence>
<organism evidence="1 2">
    <name type="scientific">Fodinibius salinus</name>
    <dbReference type="NCBI Taxonomy" id="860790"/>
    <lineage>
        <taxon>Bacteria</taxon>
        <taxon>Pseudomonadati</taxon>
        <taxon>Balneolota</taxon>
        <taxon>Balneolia</taxon>
        <taxon>Balneolales</taxon>
        <taxon>Balneolaceae</taxon>
        <taxon>Fodinibius</taxon>
    </lineage>
</organism>
<protein>
    <submittedName>
        <fullName evidence="1">Uncharacterized protein</fullName>
    </submittedName>
</protein>
<dbReference type="AlphaFoldDB" id="A0A5D3YPB0"/>
<proteinExistence type="predicted"/>
<keyword evidence="2" id="KW-1185">Reference proteome</keyword>
<dbReference type="EMBL" id="VNHY01000001">
    <property type="protein sequence ID" value="TYP94873.1"/>
    <property type="molecule type" value="Genomic_DNA"/>
</dbReference>